<name>A0A9P8UFI5_9PEZI</name>
<dbReference type="GeneID" id="70136795"/>
<dbReference type="RefSeq" id="XP_045955481.1">
    <property type="nucleotide sequence ID" value="XM_046107904.1"/>
</dbReference>
<feature type="transmembrane region" description="Helical" evidence="1">
    <location>
        <begin position="42"/>
        <end position="69"/>
    </location>
</feature>
<sequence length="108" mass="11819">MNPDACSIVGHVVMGVFTLRGLGRKIPDPDIRQKRKMPFLSIGFAATASAVNIGIGVAVAILMILTLLMRRRSAAWTAREMAARASRRPGDGFVSTPMYGRFDELSRR</sequence>
<evidence type="ECO:0000313" key="3">
    <source>
        <dbReference type="Proteomes" id="UP000758603"/>
    </source>
</evidence>
<dbReference type="EMBL" id="JAGPXC010000007">
    <property type="protein sequence ID" value="KAH6648974.1"/>
    <property type="molecule type" value="Genomic_DNA"/>
</dbReference>
<organism evidence="2 3">
    <name type="scientific">Truncatella angustata</name>
    <dbReference type="NCBI Taxonomy" id="152316"/>
    <lineage>
        <taxon>Eukaryota</taxon>
        <taxon>Fungi</taxon>
        <taxon>Dikarya</taxon>
        <taxon>Ascomycota</taxon>
        <taxon>Pezizomycotina</taxon>
        <taxon>Sordariomycetes</taxon>
        <taxon>Xylariomycetidae</taxon>
        <taxon>Amphisphaeriales</taxon>
        <taxon>Sporocadaceae</taxon>
        <taxon>Truncatella</taxon>
    </lineage>
</organism>
<comment type="caution">
    <text evidence="2">The sequence shown here is derived from an EMBL/GenBank/DDBJ whole genome shotgun (WGS) entry which is preliminary data.</text>
</comment>
<evidence type="ECO:0000256" key="1">
    <source>
        <dbReference type="SAM" id="Phobius"/>
    </source>
</evidence>
<evidence type="ECO:0000313" key="2">
    <source>
        <dbReference type="EMBL" id="KAH6648974.1"/>
    </source>
</evidence>
<dbReference type="Proteomes" id="UP000758603">
    <property type="component" value="Unassembled WGS sequence"/>
</dbReference>
<reference evidence="2" key="1">
    <citation type="journal article" date="2021" name="Nat. Commun.">
        <title>Genetic determinants of endophytism in the Arabidopsis root mycobiome.</title>
        <authorList>
            <person name="Mesny F."/>
            <person name="Miyauchi S."/>
            <person name="Thiergart T."/>
            <person name="Pickel B."/>
            <person name="Atanasova L."/>
            <person name="Karlsson M."/>
            <person name="Huettel B."/>
            <person name="Barry K.W."/>
            <person name="Haridas S."/>
            <person name="Chen C."/>
            <person name="Bauer D."/>
            <person name="Andreopoulos W."/>
            <person name="Pangilinan J."/>
            <person name="LaButti K."/>
            <person name="Riley R."/>
            <person name="Lipzen A."/>
            <person name="Clum A."/>
            <person name="Drula E."/>
            <person name="Henrissat B."/>
            <person name="Kohler A."/>
            <person name="Grigoriev I.V."/>
            <person name="Martin F.M."/>
            <person name="Hacquard S."/>
        </authorList>
    </citation>
    <scope>NUCLEOTIDE SEQUENCE</scope>
    <source>
        <strain evidence="2">MPI-SDFR-AT-0073</strain>
    </source>
</reference>
<keyword evidence="1" id="KW-1133">Transmembrane helix</keyword>
<keyword evidence="1" id="KW-0812">Transmembrane</keyword>
<protein>
    <submittedName>
        <fullName evidence="2">Uncharacterized protein</fullName>
    </submittedName>
</protein>
<accession>A0A9P8UFI5</accession>
<keyword evidence="1" id="KW-0472">Membrane</keyword>
<dbReference type="AlphaFoldDB" id="A0A9P8UFI5"/>
<proteinExistence type="predicted"/>
<keyword evidence="3" id="KW-1185">Reference proteome</keyword>
<gene>
    <name evidence="2" type="ORF">BKA67DRAFT_661907</name>
</gene>